<evidence type="ECO:0000313" key="15">
    <source>
        <dbReference type="EMBL" id="MFC1852153.1"/>
    </source>
</evidence>
<dbReference type="PROSITE" id="PS00197">
    <property type="entry name" value="2FE2S_FER_1"/>
    <property type="match status" value="1"/>
</dbReference>
<dbReference type="InterPro" id="IPR036010">
    <property type="entry name" value="2Fe-2S_ferredoxin-like_sf"/>
</dbReference>
<dbReference type="PROSITE" id="PS00198">
    <property type="entry name" value="4FE4S_FER_1"/>
    <property type="match status" value="1"/>
</dbReference>
<evidence type="ECO:0000256" key="8">
    <source>
        <dbReference type="ARBA" id="ARBA00022723"/>
    </source>
</evidence>
<comment type="cofactor">
    <cofactor evidence="1">
        <name>[3Fe-4S] cluster</name>
        <dbReference type="ChEBI" id="CHEBI:21137"/>
    </cofactor>
</comment>
<comment type="caution">
    <text evidence="15">The sequence shown here is derived from an EMBL/GenBank/DDBJ whole genome shotgun (WGS) entry which is preliminary data.</text>
</comment>
<accession>A0ABV6Z146</accession>
<evidence type="ECO:0000313" key="16">
    <source>
        <dbReference type="Proteomes" id="UP001594351"/>
    </source>
</evidence>
<dbReference type="InterPro" id="IPR017896">
    <property type="entry name" value="4Fe4S_Fe-S-bd"/>
</dbReference>
<evidence type="ECO:0000256" key="3">
    <source>
        <dbReference type="ARBA" id="ARBA00009433"/>
    </source>
</evidence>
<dbReference type="Gene3D" id="3.10.20.30">
    <property type="match status" value="1"/>
</dbReference>
<comment type="cofactor">
    <cofactor evidence="13">
        <name>[2Fe-2S] cluster</name>
        <dbReference type="ChEBI" id="CHEBI:190135"/>
    </cofactor>
</comment>
<name>A0ABV6Z146_UNCC1</name>
<dbReference type="InterPro" id="IPR004489">
    <property type="entry name" value="Succ_DH/fum_Rdtase_Fe-S"/>
</dbReference>
<evidence type="ECO:0000256" key="9">
    <source>
        <dbReference type="ARBA" id="ARBA00023002"/>
    </source>
</evidence>
<comment type="similarity">
    <text evidence="3">Belongs to the succinate dehydrogenase/fumarate reductase iron-sulfur protein family.</text>
</comment>
<dbReference type="PROSITE" id="PS51379">
    <property type="entry name" value="4FE4S_FER_2"/>
    <property type="match status" value="1"/>
</dbReference>
<evidence type="ECO:0000256" key="5">
    <source>
        <dbReference type="ARBA" id="ARBA00022485"/>
    </source>
</evidence>
<dbReference type="InterPro" id="IPR025192">
    <property type="entry name" value="Succ_DH/fum_Rdtase_N"/>
</dbReference>
<evidence type="ECO:0000256" key="13">
    <source>
        <dbReference type="ARBA" id="ARBA00034078"/>
    </source>
</evidence>
<dbReference type="NCBIfam" id="TIGR00384">
    <property type="entry name" value="dhsB"/>
    <property type="match status" value="1"/>
</dbReference>
<dbReference type="Pfam" id="PF13085">
    <property type="entry name" value="Fer2_3"/>
    <property type="match status" value="1"/>
</dbReference>
<reference evidence="15 16" key="1">
    <citation type="submission" date="2024-09" db="EMBL/GenBank/DDBJ databases">
        <title>Laminarin stimulates single cell rates of sulfate reduction while oxygen inhibits transcriptomic activity in coastal marine sediment.</title>
        <authorList>
            <person name="Lindsay M."/>
            <person name="Orcutt B."/>
            <person name="Emerson D."/>
            <person name="Stepanauskas R."/>
            <person name="D'Angelo T."/>
        </authorList>
    </citation>
    <scope>NUCLEOTIDE SEQUENCE [LARGE SCALE GENOMIC DNA]</scope>
    <source>
        <strain evidence="15">SAG AM-311-K15</strain>
    </source>
</reference>
<dbReference type="InterPro" id="IPR009051">
    <property type="entry name" value="Helical_ferredxn"/>
</dbReference>
<proteinExistence type="inferred from homology"/>
<protein>
    <recommendedName>
        <fullName evidence="4">succinate dehydrogenase</fullName>
        <ecNumber evidence="4">1.3.5.1</ecNumber>
    </recommendedName>
</protein>
<keyword evidence="12" id="KW-0003">3Fe-4S</keyword>
<dbReference type="InterPro" id="IPR050573">
    <property type="entry name" value="SDH/FRD_Iron-Sulfur"/>
</dbReference>
<evidence type="ECO:0000256" key="6">
    <source>
        <dbReference type="ARBA" id="ARBA00022532"/>
    </source>
</evidence>
<evidence type="ECO:0000259" key="14">
    <source>
        <dbReference type="PROSITE" id="PS51379"/>
    </source>
</evidence>
<feature type="domain" description="4Fe-4S ferredoxin-type" evidence="14">
    <location>
        <begin position="144"/>
        <end position="174"/>
    </location>
</feature>
<keyword evidence="11" id="KW-0411">Iron-sulfur</keyword>
<dbReference type="Proteomes" id="UP001594351">
    <property type="component" value="Unassembled WGS sequence"/>
</dbReference>
<keyword evidence="6" id="KW-0816">Tricarboxylic acid cycle</keyword>
<sequence>MKKETYDLKLTITRYGPEKGHYSSTFRLAVGGILRIVDVFRKINAELDSTLAWRSSCEHAQCGSCTLIINREPVLSCKLLVETAVEHFGTENFHIEPMPLVPVLRDLVIDFRYFENKILESKPWLIEPAPDPLEGDEYRVPPEELAKYEEATRCINCFTCRSGCPTQNPDYYGPNLLMQNYLRLLDPREGAKAERLKYLFDEKGLLRCRTGRFCTIGCPKEIPVSEFLAQAKAYAGGATTLKG</sequence>
<evidence type="ECO:0000256" key="4">
    <source>
        <dbReference type="ARBA" id="ARBA00012792"/>
    </source>
</evidence>
<evidence type="ECO:0000256" key="2">
    <source>
        <dbReference type="ARBA" id="ARBA00001966"/>
    </source>
</evidence>
<evidence type="ECO:0000256" key="7">
    <source>
        <dbReference type="ARBA" id="ARBA00022714"/>
    </source>
</evidence>
<keyword evidence="10" id="KW-0408">Iron</keyword>
<evidence type="ECO:0000256" key="10">
    <source>
        <dbReference type="ARBA" id="ARBA00023004"/>
    </source>
</evidence>
<dbReference type="PANTHER" id="PTHR11921">
    <property type="entry name" value="SUCCINATE DEHYDROGENASE IRON-SULFUR PROTEIN"/>
    <property type="match status" value="1"/>
</dbReference>
<dbReference type="EMBL" id="JBHPBY010000273">
    <property type="protein sequence ID" value="MFC1852153.1"/>
    <property type="molecule type" value="Genomic_DNA"/>
</dbReference>
<comment type="cofactor">
    <cofactor evidence="2">
        <name>[4Fe-4S] cluster</name>
        <dbReference type="ChEBI" id="CHEBI:49883"/>
    </cofactor>
</comment>
<dbReference type="SUPFAM" id="SSF46548">
    <property type="entry name" value="alpha-helical ferredoxin"/>
    <property type="match status" value="1"/>
</dbReference>
<evidence type="ECO:0000256" key="1">
    <source>
        <dbReference type="ARBA" id="ARBA00001927"/>
    </source>
</evidence>
<dbReference type="SUPFAM" id="SSF54292">
    <property type="entry name" value="2Fe-2S ferredoxin-like"/>
    <property type="match status" value="1"/>
</dbReference>
<dbReference type="PANTHER" id="PTHR11921:SF29">
    <property type="entry name" value="SUCCINATE DEHYDROGENASE [UBIQUINONE] IRON-SULFUR SUBUNIT, MITOCHONDRIAL"/>
    <property type="match status" value="1"/>
</dbReference>
<organism evidence="15 16">
    <name type="scientific">candidate division CSSED10-310 bacterium</name>
    <dbReference type="NCBI Taxonomy" id="2855610"/>
    <lineage>
        <taxon>Bacteria</taxon>
        <taxon>Bacteria division CSSED10-310</taxon>
    </lineage>
</organism>
<dbReference type="EC" id="1.3.5.1" evidence="4"/>
<evidence type="ECO:0000256" key="12">
    <source>
        <dbReference type="ARBA" id="ARBA00023291"/>
    </source>
</evidence>
<evidence type="ECO:0000256" key="11">
    <source>
        <dbReference type="ARBA" id="ARBA00023014"/>
    </source>
</evidence>
<keyword evidence="8" id="KW-0479">Metal-binding</keyword>
<gene>
    <name evidence="15" type="ORF">ACFL27_18315</name>
</gene>
<dbReference type="InterPro" id="IPR017900">
    <property type="entry name" value="4Fe4S_Fe_S_CS"/>
</dbReference>
<dbReference type="InterPro" id="IPR006058">
    <property type="entry name" value="2Fe2S_fd_BS"/>
</dbReference>
<keyword evidence="16" id="KW-1185">Reference proteome</keyword>
<dbReference type="InterPro" id="IPR012675">
    <property type="entry name" value="Beta-grasp_dom_sf"/>
</dbReference>
<keyword evidence="7" id="KW-0001">2Fe-2S</keyword>
<keyword evidence="5" id="KW-0004">4Fe-4S</keyword>
<keyword evidence="9" id="KW-0560">Oxidoreductase</keyword>
<dbReference type="Gene3D" id="1.10.1060.10">
    <property type="entry name" value="Alpha-helical ferredoxin"/>
    <property type="match status" value="1"/>
</dbReference>